<keyword evidence="3 9" id="KW-0812">Transmembrane</keyword>
<evidence type="ECO:0000259" key="10">
    <source>
        <dbReference type="PROSITE" id="PS50262"/>
    </source>
</evidence>
<evidence type="ECO:0000256" key="4">
    <source>
        <dbReference type="ARBA" id="ARBA00022989"/>
    </source>
</evidence>
<evidence type="ECO:0000256" key="8">
    <source>
        <dbReference type="ARBA" id="ARBA00023224"/>
    </source>
</evidence>
<dbReference type="PROSITE" id="PS50262">
    <property type="entry name" value="G_PROTEIN_RECEP_F1_2"/>
    <property type="match status" value="1"/>
</dbReference>
<dbReference type="HOGENOM" id="CLU_009579_11_5_1"/>
<accession>V4B5P6</accession>
<keyword evidence="2" id="KW-1003">Cell membrane</keyword>
<sequence length="360" mass="40270">MNNTTCIDNCTIGIISGNTTKLSGSITTHSIIIVCIEMLIMFIICAGNTLTFTAIWKTPRLQTVPNQYIMSLACADLLVGLILPYQVALHFPGVQEIFDKNKYLCLGRHCAFYVSLGQTIQTITAIAIDRAVCIGSPLKYKTTASMKRTRILIFITWITAILFGTIPLHSNNYKVETGCYLFKTVPFYFHVYLQPIVFVAFCSVNVICYSYIFYISRQHIKNRNKQLAIVDAKLHNNNMKLVKMFLTVFGVFFICMTPGFTSVILGQIVGLPNGIVDICLLPALLNSGMNFFIYAVANMTFRQAFAGMICCGSRRTQNSCYRSSNLKSISTVKKKVEPQVSVKPEEDPIESENVKDVILT</sequence>
<reference evidence="11 12" key="1">
    <citation type="journal article" date="2013" name="Nature">
        <title>Insights into bilaterian evolution from three spiralian genomes.</title>
        <authorList>
            <person name="Simakov O."/>
            <person name="Marletaz F."/>
            <person name="Cho S.J."/>
            <person name="Edsinger-Gonzales E."/>
            <person name="Havlak P."/>
            <person name="Hellsten U."/>
            <person name="Kuo D.H."/>
            <person name="Larsson T."/>
            <person name="Lv J."/>
            <person name="Arendt D."/>
            <person name="Savage R."/>
            <person name="Osoegawa K."/>
            <person name="de Jong P."/>
            <person name="Grimwood J."/>
            <person name="Chapman J.A."/>
            <person name="Shapiro H."/>
            <person name="Aerts A."/>
            <person name="Otillar R.P."/>
            <person name="Terry A.Y."/>
            <person name="Boore J.L."/>
            <person name="Grigoriev I.V."/>
            <person name="Lindberg D.R."/>
            <person name="Seaver E.C."/>
            <person name="Weisblat D.A."/>
            <person name="Putnam N.H."/>
            <person name="Rokhsar D.S."/>
        </authorList>
    </citation>
    <scope>NUCLEOTIDE SEQUENCE [LARGE SCALE GENOMIC DNA]</scope>
</reference>
<keyword evidence="5" id="KW-0297">G-protein coupled receptor</keyword>
<evidence type="ECO:0000256" key="7">
    <source>
        <dbReference type="ARBA" id="ARBA00023170"/>
    </source>
</evidence>
<feature type="transmembrane region" description="Helical" evidence="9">
    <location>
        <begin position="189"/>
        <end position="215"/>
    </location>
</feature>
<dbReference type="OrthoDB" id="6147740at2759"/>
<dbReference type="RefSeq" id="XP_009048006.1">
    <property type="nucleotide sequence ID" value="XM_009049758.1"/>
</dbReference>
<comment type="subcellular location">
    <subcellularLocation>
        <location evidence="1">Cell membrane</location>
        <topology evidence="1">Multi-pass membrane protein</topology>
    </subcellularLocation>
</comment>
<dbReference type="PANTHER" id="PTHR24249:SF372">
    <property type="entry name" value="G-PROTEIN COUPLED RECEPTORS FAMILY 1 PROFILE DOMAIN-CONTAINING PROTEIN"/>
    <property type="match status" value="1"/>
</dbReference>
<dbReference type="GO" id="GO:0005886">
    <property type="term" value="C:plasma membrane"/>
    <property type="evidence" value="ECO:0007669"/>
    <property type="project" value="UniProtKB-SubCell"/>
</dbReference>
<keyword evidence="8" id="KW-0807">Transducer</keyword>
<dbReference type="SUPFAM" id="SSF81321">
    <property type="entry name" value="Family A G protein-coupled receptor-like"/>
    <property type="match status" value="1"/>
</dbReference>
<dbReference type="OMA" id="FLFIKYP"/>
<dbReference type="Gene3D" id="1.20.1070.10">
    <property type="entry name" value="Rhodopsin 7-helix transmembrane proteins"/>
    <property type="match status" value="1"/>
</dbReference>
<dbReference type="SMART" id="SM01381">
    <property type="entry name" value="7TM_GPCR_Srsx"/>
    <property type="match status" value="1"/>
</dbReference>
<name>V4B5P6_LOTGI</name>
<proteinExistence type="predicted"/>
<dbReference type="InterPro" id="IPR050569">
    <property type="entry name" value="TAAR"/>
</dbReference>
<keyword evidence="6 9" id="KW-0472">Membrane</keyword>
<dbReference type="GO" id="GO:0004930">
    <property type="term" value="F:G protein-coupled receptor activity"/>
    <property type="evidence" value="ECO:0007669"/>
    <property type="project" value="UniProtKB-KW"/>
</dbReference>
<dbReference type="AlphaFoldDB" id="V4B5P6"/>
<dbReference type="EMBL" id="KB200521">
    <property type="protein sequence ID" value="ESP01372.1"/>
    <property type="molecule type" value="Genomic_DNA"/>
</dbReference>
<dbReference type="Proteomes" id="UP000030746">
    <property type="component" value="Unassembled WGS sequence"/>
</dbReference>
<evidence type="ECO:0000256" key="9">
    <source>
        <dbReference type="SAM" id="Phobius"/>
    </source>
</evidence>
<keyword evidence="12" id="KW-1185">Reference proteome</keyword>
<dbReference type="InterPro" id="IPR017452">
    <property type="entry name" value="GPCR_Rhodpsn_7TM"/>
</dbReference>
<evidence type="ECO:0000256" key="6">
    <source>
        <dbReference type="ARBA" id="ARBA00023136"/>
    </source>
</evidence>
<evidence type="ECO:0000313" key="12">
    <source>
        <dbReference type="Proteomes" id="UP000030746"/>
    </source>
</evidence>
<dbReference type="GeneID" id="20237422"/>
<evidence type="ECO:0000256" key="5">
    <source>
        <dbReference type="ARBA" id="ARBA00023040"/>
    </source>
</evidence>
<dbReference type="PRINTS" id="PR00237">
    <property type="entry name" value="GPCRRHODOPSN"/>
</dbReference>
<feature type="transmembrane region" description="Helical" evidence="9">
    <location>
        <begin position="275"/>
        <end position="297"/>
    </location>
</feature>
<evidence type="ECO:0000256" key="2">
    <source>
        <dbReference type="ARBA" id="ARBA00022475"/>
    </source>
</evidence>
<feature type="transmembrane region" description="Helical" evidence="9">
    <location>
        <begin position="244"/>
        <end position="269"/>
    </location>
</feature>
<feature type="transmembrane region" description="Helical" evidence="9">
    <location>
        <begin position="149"/>
        <end position="169"/>
    </location>
</feature>
<dbReference type="CTD" id="20237422"/>
<dbReference type="KEGG" id="lgi:LOTGIDRAFT_157549"/>
<keyword evidence="7" id="KW-0675">Receptor</keyword>
<dbReference type="InterPro" id="IPR000276">
    <property type="entry name" value="GPCR_Rhodpsn"/>
</dbReference>
<feature type="domain" description="G-protein coupled receptors family 1 profile" evidence="10">
    <location>
        <begin position="47"/>
        <end position="294"/>
    </location>
</feature>
<keyword evidence="4 9" id="KW-1133">Transmembrane helix</keyword>
<dbReference type="PANTHER" id="PTHR24249">
    <property type="entry name" value="HISTAMINE RECEPTOR-RELATED G-PROTEIN COUPLED RECEPTOR"/>
    <property type="match status" value="1"/>
</dbReference>
<protein>
    <recommendedName>
        <fullName evidence="10">G-protein coupled receptors family 1 profile domain-containing protein</fullName>
    </recommendedName>
</protein>
<dbReference type="CDD" id="cd00637">
    <property type="entry name" value="7tm_classA_rhodopsin-like"/>
    <property type="match status" value="1"/>
</dbReference>
<organism evidence="11 12">
    <name type="scientific">Lottia gigantea</name>
    <name type="common">Giant owl limpet</name>
    <dbReference type="NCBI Taxonomy" id="225164"/>
    <lineage>
        <taxon>Eukaryota</taxon>
        <taxon>Metazoa</taxon>
        <taxon>Spiralia</taxon>
        <taxon>Lophotrochozoa</taxon>
        <taxon>Mollusca</taxon>
        <taxon>Gastropoda</taxon>
        <taxon>Patellogastropoda</taxon>
        <taxon>Lottioidea</taxon>
        <taxon>Lottiidae</taxon>
        <taxon>Lottia</taxon>
    </lineage>
</organism>
<gene>
    <name evidence="11" type="ORF">LOTGIDRAFT_157549</name>
</gene>
<dbReference type="Pfam" id="PF00001">
    <property type="entry name" value="7tm_1"/>
    <property type="match status" value="1"/>
</dbReference>
<evidence type="ECO:0000256" key="1">
    <source>
        <dbReference type="ARBA" id="ARBA00004651"/>
    </source>
</evidence>
<feature type="transmembrane region" description="Helical" evidence="9">
    <location>
        <begin position="31"/>
        <end position="56"/>
    </location>
</feature>
<evidence type="ECO:0000313" key="11">
    <source>
        <dbReference type="EMBL" id="ESP01372.1"/>
    </source>
</evidence>
<feature type="transmembrane region" description="Helical" evidence="9">
    <location>
        <begin position="68"/>
        <end position="91"/>
    </location>
</feature>
<evidence type="ECO:0000256" key="3">
    <source>
        <dbReference type="ARBA" id="ARBA00022692"/>
    </source>
</evidence>
<dbReference type="STRING" id="225164.V4B5P6"/>